<dbReference type="GO" id="GO:0016477">
    <property type="term" value="P:cell migration"/>
    <property type="evidence" value="ECO:0007669"/>
    <property type="project" value="TreeGrafter"/>
</dbReference>
<feature type="compositionally biased region" description="Low complexity" evidence="1">
    <location>
        <begin position="9"/>
        <end position="24"/>
    </location>
</feature>
<feature type="compositionally biased region" description="Polar residues" evidence="1">
    <location>
        <begin position="877"/>
        <end position="892"/>
    </location>
</feature>
<reference evidence="2" key="1">
    <citation type="submission" date="2016-10" db="EMBL/GenBank/DDBJ databases">
        <authorList>
            <person name="Benchimol M."/>
            <person name="Almeida L.G."/>
            <person name="Vasconcelos A.T."/>
            <person name="Perreira-Neves A."/>
            <person name="Rosa I.A."/>
            <person name="Tasca T."/>
            <person name="Bogo M.R."/>
            <person name="de Souza W."/>
        </authorList>
    </citation>
    <scope>NUCLEOTIDE SEQUENCE [LARGE SCALE GENOMIC DNA]</scope>
    <source>
        <strain evidence="2">K</strain>
    </source>
</reference>
<evidence type="ECO:0008006" key="4">
    <source>
        <dbReference type="Google" id="ProtNLM"/>
    </source>
</evidence>
<keyword evidence="3" id="KW-1185">Reference proteome</keyword>
<name>A0A1J4K484_9EUKA</name>
<dbReference type="RefSeq" id="XP_068358792.1">
    <property type="nucleotide sequence ID" value="XM_068492697.1"/>
</dbReference>
<organism evidence="2 3">
    <name type="scientific">Tritrichomonas foetus</name>
    <dbReference type="NCBI Taxonomy" id="1144522"/>
    <lineage>
        <taxon>Eukaryota</taxon>
        <taxon>Metamonada</taxon>
        <taxon>Parabasalia</taxon>
        <taxon>Tritrichomonadida</taxon>
        <taxon>Tritrichomonadidae</taxon>
        <taxon>Tritrichomonas</taxon>
    </lineage>
</organism>
<dbReference type="SUPFAM" id="SSF52047">
    <property type="entry name" value="RNI-like"/>
    <property type="match status" value="1"/>
</dbReference>
<evidence type="ECO:0000313" key="2">
    <source>
        <dbReference type="EMBL" id="OHT05656.1"/>
    </source>
</evidence>
<evidence type="ECO:0000256" key="1">
    <source>
        <dbReference type="SAM" id="MobiDB-lite"/>
    </source>
</evidence>
<dbReference type="GeneID" id="94827401"/>
<dbReference type="PANTHER" id="PTHR24112:SF66">
    <property type="entry name" value="LEUCINE-RICH REPEAT, ISOFORM F"/>
    <property type="match status" value="1"/>
</dbReference>
<feature type="compositionally biased region" description="Low complexity" evidence="1">
    <location>
        <begin position="856"/>
        <end position="868"/>
    </location>
</feature>
<dbReference type="InterPro" id="IPR051279">
    <property type="entry name" value="PP1-Reg/Actin-Interact_Protein"/>
</dbReference>
<comment type="caution">
    <text evidence="2">The sequence shown here is derived from an EMBL/GenBank/DDBJ whole genome shotgun (WGS) entry which is preliminary data.</text>
</comment>
<feature type="region of interest" description="Disordered" evidence="1">
    <location>
        <begin position="1"/>
        <end position="44"/>
    </location>
</feature>
<dbReference type="PANTHER" id="PTHR24112">
    <property type="entry name" value="LEUCINE-RICH REPEAT, ISOFORM F-RELATED"/>
    <property type="match status" value="1"/>
</dbReference>
<dbReference type="VEuPathDB" id="TrichDB:TRFO_05754"/>
<accession>A0A1J4K484</accession>
<dbReference type="EMBL" id="MLAK01000749">
    <property type="protein sequence ID" value="OHT05656.1"/>
    <property type="molecule type" value="Genomic_DNA"/>
</dbReference>
<dbReference type="Proteomes" id="UP000179807">
    <property type="component" value="Unassembled WGS sequence"/>
</dbReference>
<sequence length="892" mass="101939">MSRRKDYSDSSNSNASDSKSNSDSNSRDQRYLTEESSTQLDSDELSPNEIKFIESFFPRNQRPIHFAFKSESVRYSKKVQENAIIALSSHFISLFILPQEARKKTISKENLKDDINKKNVHKNSQKQNNENDIKNYEVYEMIHISTIHKITLRSNKSVVIKTDSSNLSISGSKSNKFAQLLYRNYYLSFTLIDPKDEIDVRTDNENLFPEIDLPISLSQIFQFYYFVGCTNNEVKYNHDVVRYIHSLITTRNPILDVSLLPPNFYIGKTAKSNLLPLFDTLNTMQTISGVCLYNFECPEVLKTFSSIISYCPSIKLVHFSNCNATEGISDLAKSVAKSKNFGVSFWDFSFNKFKDFSHFARIIQCSTAPIYYLNLNYCDINSDDAELIFKALSDFEFVDKLQFLSIAKMNLFTEHAFSAFRHFLSVSNLKYLDLSSVTEETSPILKSLYKENVQLEKLIINNVTLDEGAVYLLVSFLKSTKTLNELSINGADLSADDISTIITTIDENEYIKYMSLHLDDLNLNGKNLSIVLGAFSKCRKLSKFRQLTLSSNSMNENDFNKLYSVLINFKKLHTLKLDDNFDKSMEGIGKQLSQLLNLKSLVNISIAGSRKHRLHSELLPFLKNVIKNGTIEELDVRDNYAKNQAIPLFVQIMSQCVNLSSLKCDGNGLTDIKTLIEAIPSARNLISFNFPISDCEKFISTHDDMNRPEFVQLLIELQTNAMNAINDNRNYLKLPCELPFETSDYIEDLVAEISNKARKRMKINLDDLTTHSCVGSIFGLPLPFEKKGENIKNRAKIEKIKIGKMKCYDDLESPCLSKIVSENDPVYPEFFDSPTLGINFEDIFVDSLIERPNNNSNNIESESIAFNNTNNRKNKQEQSNSQKTQDTYENDD</sequence>
<protein>
    <recommendedName>
        <fullName evidence="4">Leucine Rich Repeat family protein</fullName>
    </recommendedName>
</protein>
<dbReference type="InterPro" id="IPR032675">
    <property type="entry name" value="LRR_dom_sf"/>
</dbReference>
<dbReference type="GO" id="GO:0005886">
    <property type="term" value="C:plasma membrane"/>
    <property type="evidence" value="ECO:0007669"/>
    <property type="project" value="TreeGrafter"/>
</dbReference>
<dbReference type="GO" id="GO:0030027">
    <property type="term" value="C:lamellipodium"/>
    <property type="evidence" value="ECO:0007669"/>
    <property type="project" value="TreeGrafter"/>
</dbReference>
<evidence type="ECO:0000313" key="3">
    <source>
        <dbReference type="Proteomes" id="UP000179807"/>
    </source>
</evidence>
<gene>
    <name evidence="2" type="ORF">TRFO_05754</name>
</gene>
<dbReference type="AlphaFoldDB" id="A0A1J4K484"/>
<dbReference type="OrthoDB" id="18598at2759"/>
<proteinExistence type="predicted"/>
<dbReference type="GO" id="GO:0034315">
    <property type="term" value="P:regulation of Arp2/3 complex-mediated actin nucleation"/>
    <property type="evidence" value="ECO:0007669"/>
    <property type="project" value="TreeGrafter"/>
</dbReference>
<feature type="region of interest" description="Disordered" evidence="1">
    <location>
        <begin position="856"/>
        <end position="892"/>
    </location>
</feature>
<dbReference type="Gene3D" id="3.80.10.10">
    <property type="entry name" value="Ribonuclease Inhibitor"/>
    <property type="match status" value="1"/>
</dbReference>